<sequence length="153" mass="16482">MADHNDGSGMGDEPDAPTGAAPSGRGQAGQEADPLVLSPELRVAPGAADSLPPETEAWPGAPVDRRVLDNRHYGNDGPAAPVAGRDTSHLSAEEWDEVWEDARAFDEAELREFIRGIVREEMEIALRDVNLRNIRKHVKREIAKALSGASKKG</sequence>
<proteinExistence type="predicted"/>
<dbReference type="RefSeq" id="WP_119838425.1">
    <property type="nucleotide sequence ID" value="NZ_CP060436.1"/>
</dbReference>
<feature type="region of interest" description="Disordered" evidence="1">
    <location>
        <begin position="1"/>
        <end position="88"/>
    </location>
</feature>
<reference evidence="2 3" key="1">
    <citation type="submission" date="2020-08" db="EMBL/GenBank/DDBJ databases">
        <title>Genome sequence of Rhodobacteraceae bacterium Lw-13e.</title>
        <authorList>
            <person name="Poehlein A."/>
            <person name="Wolter L."/>
            <person name="Daniel R."/>
            <person name="Brinkhoff T."/>
        </authorList>
    </citation>
    <scope>NUCLEOTIDE SEQUENCE [LARGE SCALE GENOMIC DNA]</scope>
    <source>
        <strain evidence="2 3">Lw-13e</strain>
    </source>
</reference>
<gene>
    <name evidence="2" type="ORF">PSAL_002160</name>
</gene>
<dbReference type="AlphaFoldDB" id="A0A418SIZ4"/>
<keyword evidence="3" id="KW-1185">Reference proteome</keyword>
<accession>A0A418SIZ4</accession>
<evidence type="ECO:0000313" key="3">
    <source>
        <dbReference type="Proteomes" id="UP000283786"/>
    </source>
</evidence>
<feature type="compositionally biased region" description="Basic and acidic residues" evidence="1">
    <location>
        <begin position="63"/>
        <end position="74"/>
    </location>
</feature>
<evidence type="ECO:0000256" key="1">
    <source>
        <dbReference type="SAM" id="MobiDB-lite"/>
    </source>
</evidence>
<protein>
    <submittedName>
        <fullName evidence="2">Uncharacterized protein</fullName>
    </submittedName>
</protein>
<organism evidence="2 3">
    <name type="scientific">Pseudooceanicola algae</name>
    <dbReference type="NCBI Taxonomy" id="1537215"/>
    <lineage>
        <taxon>Bacteria</taxon>
        <taxon>Pseudomonadati</taxon>
        <taxon>Pseudomonadota</taxon>
        <taxon>Alphaproteobacteria</taxon>
        <taxon>Rhodobacterales</taxon>
        <taxon>Paracoccaceae</taxon>
        <taxon>Pseudooceanicola</taxon>
    </lineage>
</organism>
<evidence type="ECO:0000313" key="2">
    <source>
        <dbReference type="EMBL" id="QPM89007.1"/>
    </source>
</evidence>
<dbReference type="EMBL" id="CP060436">
    <property type="protein sequence ID" value="QPM89007.1"/>
    <property type="molecule type" value="Genomic_DNA"/>
</dbReference>
<dbReference type="KEGG" id="palw:PSAL_002160"/>
<name>A0A418SIZ4_9RHOB</name>
<dbReference type="Proteomes" id="UP000283786">
    <property type="component" value="Chromosome"/>
</dbReference>
<dbReference type="OrthoDB" id="7875768at2"/>